<dbReference type="PANTHER" id="PTHR35981">
    <property type="entry name" value="ION TRANSPORT PEPTIDE, ISOFORM C"/>
    <property type="match status" value="1"/>
</dbReference>
<protein>
    <submittedName>
        <fullName evidence="4">Uncharacterized protein</fullName>
    </submittedName>
</protein>
<dbReference type="GO" id="GO:0007623">
    <property type="term" value="P:circadian rhythm"/>
    <property type="evidence" value="ECO:0007669"/>
    <property type="project" value="TreeGrafter"/>
</dbReference>
<dbReference type="Pfam" id="PF01147">
    <property type="entry name" value="Crust_neurohorm"/>
    <property type="match status" value="1"/>
</dbReference>
<dbReference type="AlphaFoldDB" id="A0AA39C4X1"/>
<comment type="caution">
    <text evidence="4">The sequence shown here is derived from an EMBL/GenBank/DDBJ whole genome shotgun (WGS) entry which is preliminary data.</text>
</comment>
<dbReference type="PANTHER" id="PTHR35981:SF2">
    <property type="entry name" value="ION TRANSPORT PEPTIDE, ISOFORM C"/>
    <property type="match status" value="1"/>
</dbReference>
<accession>A0AA39C4X1</accession>
<dbReference type="InterPro" id="IPR035957">
    <property type="entry name" value="Crust_neurohorm_sf"/>
</dbReference>
<feature type="disulfide bond" evidence="2">
    <location>
        <begin position="64"/>
        <end position="90"/>
    </location>
</feature>
<evidence type="ECO:0000313" key="5">
    <source>
        <dbReference type="Proteomes" id="UP001168990"/>
    </source>
</evidence>
<dbReference type="InterPro" id="IPR031098">
    <property type="entry name" value="Crust_neurohorm"/>
</dbReference>
<keyword evidence="3" id="KW-0732">Signal</keyword>
<dbReference type="Gene3D" id="1.10.2010.10">
    <property type="entry name" value="Crustacean CHH/MIH/GIH neurohormone"/>
    <property type="match status" value="1"/>
</dbReference>
<dbReference type="GO" id="GO:0005576">
    <property type="term" value="C:extracellular region"/>
    <property type="evidence" value="ECO:0007669"/>
    <property type="project" value="InterPro"/>
</dbReference>
<feature type="disulfide bond" evidence="2">
    <location>
        <begin position="40"/>
        <end position="81"/>
    </location>
</feature>
<feature type="signal peptide" evidence="3">
    <location>
        <begin position="1"/>
        <end position="24"/>
    </location>
</feature>
<gene>
    <name evidence="4" type="ORF">PV328_011232</name>
</gene>
<sequence length="117" mass="13697">MFSYKLYPLLILVLISPCFDNVNAGAIKRSRRSFFFNLDCPKSGDYNLEQKKIISRLDNVCEDCYYLYHEPSIYKNCREKCFSTEFFLGCAGTLQMDGDEMKKLQQDVLKLRSYIVS</sequence>
<keyword evidence="5" id="KW-1185">Reference proteome</keyword>
<reference evidence="4" key="2">
    <citation type="submission" date="2023-03" db="EMBL/GenBank/DDBJ databases">
        <authorList>
            <person name="Inwood S.N."/>
            <person name="Skelly J.G."/>
            <person name="Guhlin J."/>
            <person name="Harrop T.W.R."/>
            <person name="Goldson S.G."/>
            <person name="Dearden P.K."/>
        </authorList>
    </citation>
    <scope>NUCLEOTIDE SEQUENCE</scope>
    <source>
        <strain evidence="4">Irish</strain>
        <tissue evidence="4">Whole body</tissue>
    </source>
</reference>
<dbReference type="PRINTS" id="PR00550">
    <property type="entry name" value="HYPRGLYCEMIC"/>
</dbReference>
<organism evidence="4 5">
    <name type="scientific">Microctonus aethiopoides</name>
    <dbReference type="NCBI Taxonomy" id="144406"/>
    <lineage>
        <taxon>Eukaryota</taxon>
        <taxon>Metazoa</taxon>
        <taxon>Ecdysozoa</taxon>
        <taxon>Arthropoda</taxon>
        <taxon>Hexapoda</taxon>
        <taxon>Insecta</taxon>
        <taxon>Pterygota</taxon>
        <taxon>Neoptera</taxon>
        <taxon>Endopterygota</taxon>
        <taxon>Hymenoptera</taxon>
        <taxon>Apocrita</taxon>
        <taxon>Ichneumonoidea</taxon>
        <taxon>Braconidae</taxon>
        <taxon>Euphorinae</taxon>
        <taxon>Microctonus</taxon>
    </lineage>
</organism>
<evidence type="ECO:0000256" key="3">
    <source>
        <dbReference type="SAM" id="SignalP"/>
    </source>
</evidence>
<dbReference type="EMBL" id="JAQQBS010001425">
    <property type="protein sequence ID" value="KAK0157490.1"/>
    <property type="molecule type" value="Genomic_DNA"/>
</dbReference>
<keyword evidence="2" id="KW-1015">Disulfide bond</keyword>
<dbReference type="SUPFAM" id="SSF81778">
    <property type="entry name" value="Crustacean CHH/MIH/GIH neurohormone"/>
    <property type="match status" value="1"/>
</dbReference>
<proteinExistence type="inferred from homology"/>
<reference evidence="4" key="1">
    <citation type="journal article" date="2023" name="bioRxiv">
        <title>Scaffold-level genome assemblies of two parasitoid biocontrol wasps reveal the parthenogenesis mechanism and an associated novel virus.</title>
        <authorList>
            <person name="Inwood S."/>
            <person name="Skelly J."/>
            <person name="Guhlin J."/>
            <person name="Harrop T."/>
            <person name="Goldson S."/>
            <person name="Dearden P."/>
        </authorList>
    </citation>
    <scope>NUCLEOTIDE SEQUENCE</scope>
    <source>
        <strain evidence="4">Irish</strain>
        <tissue evidence="4">Whole body</tissue>
    </source>
</reference>
<comment type="similarity">
    <text evidence="1">Belongs to the arthropod CHH/MIH/GIH/VIH hormone family.</text>
</comment>
<dbReference type="InterPro" id="IPR001166">
    <property type="entry name" value="Hyperglycemic"/>
</dbReference>
<dbReference type="GO" id="GO:0005184">
    <property type="term" value="F:neuropeptide hormone activity"/>
    <property type="evidence" value="ECO:0007669"/>
    <property type="project" value="InterPro"/>
</dbReference>
<feature type="chain" id="PRO_5041245354" evidence="3">
    <location>
        <begin position="25"/>
        <end position="117"/>
    </location>
</feature>
<name>A0AA39C4X1_9HYME</name>
<evidence type="ECO:0000256" key="1">
    <source>
        <dbReference type="ARBA" id="ARBA00005447"/>
    </source>
</evidence>
<evidence type="ECO:0000313" key="4">
    <source>
        <dbReference type="EMBL" id="KAK0157490.1"/>
    </source>
</evidence>
<dbReference type="Proteomes" id="UP001168990">
    <property type="component" value="Unassembled WGS sequence"/>
</dbReference>
<feature type="disulfide bond" evidence="2">
    <location>
        <begin position="61"/>
        <end position="77"/>
    </location>
</feature>
<evidence type="ECO:0000256" key="2">
    <source>
        <dbReference type="PIRSR" id="PIRSR631098-51"/>
    </source>
</evidence>